<dbReference type="EMBL" id="JAHBCL010000024">
    <property type="protein sequence ID" value="MBS7527692.1"/>
    <property type="molecule type" value="Genomic_DNA"/>
</dbReference>
<keyword evidence="1" id="KW-0808">Transferase</keyword>
<proteinExistence type="predicted"/>
<dbReference type="EC" id="2.1.1.-" evidence="1"/>
<sequence>MRKLKYIRPSYYTDFTCIAGECEDNCCMGWFVDLDDRTYRKYQKIRHPELTPIIQQTVRRNEQCDAPEINYATVRLTKQQNCAFLDDHRLCRIQAAYGESYLSNVCSLYPRIINQVNGRIEMSLSASCPEALRKYLFLEDGIVFEEGVAAMRLPIITYDVFQRAPKYAGTPVADLKLIREVSNDILSDRDLSFAERLFVLGDYLWQARKDPRRKKMIMPSKTVFSELWKSDFVRMAFQNLDVDKQIVSKRYRKWHFHARDFYEHASKDALKSAEKLFSDYFNHHVYVFENYFVNLSFRNLFPFTEVDDIFDAYCLFVMRYGMMAYDLIGNVGSGVILDQSSLIEYFQSFSKAIEHHQHFFQSFVLQLQSERLNNWKYISRL</sequence>
<comment type="caution">
    <text evidence="1">The sequence shown here is derived from an EMBL/GenBank/DDBJ whole genome shotgun (WGS) entry which is preliminary data.</text>
</comment>
<reference evidence="1 2" key="1">
    <citation type="submission" date="2021-05" db="EMBL/GenBank/DDBJ databases">
        <title>Fusibacter ferrireducens sp. nov., an anaerobic, sulfur- and Fe-reducing bacterium isolated from the mangrove sediment.</title>
        <authorList>
            <person name="Qiu D."/>
        </authorList>
    </citation>
    <scope>NUCLEOTIDE SEQUENCE [LARGE SCALE GENOMIC DNA]</scope>
    <source>
        <strain evidence="1 2">DSM 12116</strain>
    </source>
</reference>
<dbReference type="NCBIfam" id="NF038110">
    <property type="entry name" value="Lys_methyl_FliB"/>
    <property type="match status" value="1"/>
</dbReference>
<dbReference type="GO" id="GO:0032259">
    <property type="term" value="P:methylation"/>
    <property type="evidence" value="ECO:0007669"/>
    <property type="project" value="UniProtKB-KW"/>
</dbReference>
<keyword evidence="1" id="KW-0282">Flagellum</keyword>
<name>A0ABS5PS44_9FIRM</name>
<keyword evidence="2" id="KW-1185">Reference proteome</keyword>
<keyword evidence="1" id="KW-0966">Cell projection</keyword>
<dbReference type="GO" id="GO:0008168">
    <property type="term" value="F:methyltransferase activity"/>
    <property type="evidence" value="ECO:0007669"/>
    <property type="project" value="UniProtKB-KW"/>
</dbReference>
<dbReference type="RefSeq" id="WP_213237554.1">
    <property type="nucleotide sequence ID" value="NZ_JAHBCL010000024.1"/>
</dbReference>
<dbReference type="Proteomes" id="UP000746471">
    <property type="component" value="Unassembled WGS sequence"/>
</dbReference>
<evidence type="ECO:0000313" key="1">
    <source>
        <dbReference type="EMBL" id="MBS7527692.1"/>
    </source>
</evidence>
<keyword evidence="1" id="KW-0489">Methyltransferase</keyword>
<accession>A0ABS5PS44</accession>
<gene>
    <name evidence="1" type="primary">fliB</name>
    <name evidence="1" type="ORF">KHM83_13485</name>
</gene>
<protein>
    <submittedName>
        <fullName evidence="1">Flagellin lysine-N-methylase</fullName>
        <ecNumber evidence="1">2.1.1.-</ecNumber>
    </submittedName>
</protein>
<evidence type="ECO:0000313" key="2">
    <source>
        <dbReference type="Proteomes" id="UP000746471"/>
    </source>
</evidence>
<keyword evidence="1" id="KW-0969">Cilium</keyword>
<organism evidence="1 2">
    <name type="scientific">Fusibacter paucivorans</name>
    <dbReference type="NCBI Taxonomy" id="76009"/>
    <lineage>
        <taxon>Bacteria</taxon>
        <taxon>Bacillati</taxon>
        <taxon>Bacillota</taxon>
        <taxon>Clostridia</taxon>
        <taxon>Eubacteriales</taxon>
        <taxon>Eubacteriales Family XII. Incertae Sedis</taxon>
        <taxon>Fusibacter</taxon>
    </lineage>
</organism>